<gene>
    <name evidence="1" type="ORF">FHS68_003174</name>
</gene>
<organism evidence="1 2">
    <name type="scientific">Dyadobacter arcticus</name>
    <dbReference type="NCBI Taxonomy" id="1078754"/>
    <lineage>
        <taxon>Bacteria</taxon>
        <taxon>Pseudomonadati</taxon>
        <taxon>Bacteroidota</taxon>
        <taxon>Cytophagia</taxon>
        <taxon>Cytophagales</taxon>
        <taxon>Spirosomataceae</taxon>
        <taxon>Dyadobacter</taxon>
    </lineage>
</organism>
<evidence type="ECO:0000313" key="2">
    <source>
        <dbReference type="Proteomes" id="UP001179181"/>
    </source>
</evidence>
<dbReference type="RefSeq" id="WP_167271685.1">
    <property type="nucleotide sequence ID" value="NZ_JAASQJ010000003.1"/>
</dbReference>
<sequence>MNFLVSHALPLQQHLGVLIKKLNLETNEYGVLNYNAAHIFSPSPFNVKAFPGYKGASQQKVKLGNTVAIVHKQ</sequence>
<protein>
    <submittedName>
        <fullName evidence="1">Uncharacterized protein</fullName>
    </submittedName>
</protein>
<accession>A0ABX0UM53</accession>
<proteinExistence type="predicted"/>
<dbReference type="Proteomes" id="UP001179181">
    <property type="component" value="Unassembled WGS sequence"/>
</dbReference>
<reference evidence="1 2" key="1">
    <citation type="submission" date="2020-03" db="EMBL/GenBank/DDBJ databases">
        <title>Genomic Encyclopedia of Type Strains, Phase IV (KMG-IV): sequencing the most valuable type-strain genomes for metagenomic binning, comparative biology and taxonomic classification.</title>
        <authorList>
            <person name="Goeker M."/>
        </authorList>
    </citation>
    <scope>NUCLEOTIDE SEQUENCE [LARGE SCALE GENOMIC DNA]</scope>
    <source>
        <strain evidence="1 2">DSM 102865</strain>
    </source>
</reference>
<comment type="caution">
    <text evidence="1">The sequence shown here is derived from an EMBL/GenBank/DDBJ whole genome shotgun (WGS) entry which is preliminary data.</text>
</comment>
<keyword evidence="2" id="KW-1185">Reference proteome</keyword>
<dbReference type="EMBL" id="JAASQJ010000003">
    <property type="protein sequence ID" value="NIJ53992.1"/>
    <property type="molecule type" value="Genomic_DNA"/>
</dbReference>
<evidence type="ECO:0000313" key="1">
    <source>
        <dbReference type="EMBL" id="NIJ53992.1"/>
    </source>
</evidence>
<name>A0ABX0UM53_9BACT</name>